<feature type="region of interest" description="Disordered" evidence="1">
    <location>
        <begin position="311"/>
        <end position="333"/>
    </location>
</feature>
<feature type="transmembrane region" description="Helical" evidence="2">
    <location>
        <begin position="195"/>
        <end position="217"/>
    </location>
</feature>
<reference evidence="3" key="1">
    <citation type="submission" date="2020-07" db="EMBL/GenBank/DDBJ databases">
        <title>Multicomponent nature underlies the extraordinary mechanical properties of spider dragline silk.</title>
        <authorList>
            <person name="Kono N."/>
            <person name="Nakamura H."/>
            <person name="Mori M."/>
            <person name="Yoshida Y."/>
            <person name="Ohtoshi R."/>
            <person name="Malay A.D."/>
            <person name="Moran D.A.P."/>
            <person name="Tomita M."/>
            <person name="Numata K."/>
            <person name="Arakawa K."/>
        </authorList>
    </citation>
    <scope>NUCLEOTIDE SEQUENCE</scope>
</reference>
<feature type="region of interest" description="Disordered" evidence="1">
    <location>
        <begin position="1"/>
        <end position="38"/>
    </location>
</feature>
<evidence type="ECO:0000256" key="1">
    <source>
        <dbReference type="SAM" id="MobiDB-lite"/>
    </source>
</evidence>
<dbReference type="Proteomes" id="UP000887116">
    <property type="component" value="Unassembled WGS sequence"/>
</dbReference>
<sequence>MDSNSDDVSAELPTETTPLLKSEISSSKDTTVSSFTSGGKYLSTKETVPLDAEAGPSRTTTEITEPRSAAETTERCSFDISKIVKAVFLTLCTAWPLMFLVLGIKYFGKCPAISSLPLLAILGGFFGVIPIVMQVIKTYRPNSYCSDGSHYKYALLIQEMAFAVIFIAYNCVLYSMEPNFDSTREDYCDRFFYKFNFAFNILSIVSVTWVSVSPCTLSHEGYYLGRGKGPCGEGYTAKELRVSLVTALRYVLPKAALEVEGLGSELLGGGDSFISRNSPWLRPWTVRGSTLWVFPHCLALKNPPVVPLGRLEKCGNSGPGGGPDGTGRNQTPK</sequence>
<name>A0A8X6FFI6_TRICU</name>
<protein>
    <submittedName>
        <fullName evidence="3">Uncharacterized protein</fullName>
    </submittedName>
</protein>
<evidence type="ECO:0000313" key="3">
    <source>
        <dbReference type="EMBL" id="GFQ78727.1"/>
    </source>
</evidence>
<proteinExistence type="predicted"/>
<comment type="caution">
    <text evidence="3">The sequence shown here is derived from an EMBL/GenBank/DDBJ whole genome shotgun (WGS) entry which is preliminary data.</text>
</comment>
<dbReference type="InterPro" id="IPR040350">
    <property type="entry name" value="TMEM272"/>
</dbReference>
<feature type="compositionally biased region" description="Polar residues" evidence="1">
    <location>
        <begin position="14"/>
        <end position="37"/>
    </location>
</feature>
<dbReference type="PANTHER" id="PTHR33444:SF7">
    <property type="entry name" value="TRANSMEMBRANE PROTEIN 272"/>
    <property type="match status" value="1"/>
</dbReference>
<keyword evidence="2" id="KW-1133">Transmembrane helix</keyword>
<evidence type="ECO:0000313" key="4">
    <source>
        <dbReference type="Proteomes" id="UP000887116"/>
    </source>
</evidence>
<feature type="transmembrane region" description="Helical" evidence="2">
    <location>
        <begin position="113"/>
        <end position="132"/>
    </location>
</feature>
<evidence type="ECO:0000256" key="2">
    <source>
        <dbReference type="SAM" id="Phobius"/>
    </source>
</evidence>
<keyword evidence="2" id="KW-0812">Transmembrane</keyword>
<dbReference type="AlphaFoldDB" id="A0A8X6FFI6"/>
<accession>A0A8X6FFI6</accession>
<gene>
    <name evidence="3" type="primary">NCL1_19768</name>
    <name evidence="3" type="ORF">TNCT_484491</name>
</gene>
<feature type="transmembrane region" description="Helical" evidence="2">
    <location>
        <begin position="153"/>
        <end position="175"/>
    </location>
</feature>
<feature type="transmembrane region" description="Helical" evidence="2">
    <location>
        <begin position="86"/>
        <end position="107"/>
    </location>
</feature>
<dbReference type="EMBL" id="BMAO01021953">
    <property type="protein sequence ID" value="GFQ78727.1"/>
    <property type="molecule type" value="Genomic_DNA"/>
</dbReference>
<organism evidence="3 4">
    <name type="scientific">Trichonephila clavata</name>
    <name type="common">Joro spider</name>
    <name type="synonym">Nephila clavata</name>
    <dbReference type="NCBI Taxonomy" id="2740835"/>
    <lineage>
        <taxon>Eukaryota</taxon>
        <taxon>Metazoa</taxon>
        <taxon>Ecdysozoa</taxon>
        <taxon>Arthropoda</taxon>
        <taxon>Chelicerata</taxon>
        <taxon>Arachnida</taxon>
        <taxon>Araneae</taxon>
        <taxon>Araneomorphae</taxon>
        <taxon>Entelegynae</taxon>
        <taxon>Araneoidea</taxon>
        <taxon>Nephilidae</taxon>
        <taxon>Trichonephila</taxon>
    </lineage>
</organism>
<dbReference type="PANTHER" id="PTHR33444">
    <property type="entry name" value="SI:DKEY-19B23.12-RELATED"/>
    <property type="match status" value="1"/>
</dbReference>
<keyword evidence="4" id="KW-1185">Reference proteome</keyword>
<keyword evidence="2" id="KW-0472">Membrane</keyword>